<organism evidence="1 2">
    <name type="scientific">Palpita vitrealis nucleopolyhedrovirus</name>
    <dbReference type="NCBI Taxonomy" id="2951960"/>
    <lineage>
        <taxon>Viruses</taxon>
        <taxon>Viruses incertae sedis</taxon>
        <taxon>Naldaviricetes</taxon>
        <taxon>Lefavirales</taxon>
        <taxon>Baculoviridae</taxon>
        <taxon>Alphabaculovirus</taxon>
        <taxon>Alphabaculovirus pavitrealis</taxon>
    </lineage>
</organism>
<sequence>MSIAAKLIVYNYYAQYNAVHKKYGESYNYYRIVQEYLTEAYVDGMSCIERDVNTLRNLKTGKCGFDDAVKIIDSQECIANLSRWYVSGKMEGMHSTVCAVLNQIDAILSVEARAQVGQHIWSLNDFENKINPDMLNCLQIILGRFEHFVRNGQLMRIANVFNPNFENVVGWWYNKFCVTTYVYRMLRDDDEILKSRLTKVVKQYVHLRDGFYVDEMYNCPRIINELYVRFCGIGKQHFNRHKTSCMYILFQYLRNETTQNEKDFICYRIIESFGKQCIDIYRDLKNLFDMLHVHAICDVDKNALMDLLCVDNEEIDVDCFYYVFESFLRK</sequence>
<proteinExistence type="predicted"/>
<keyword evidence="2" id="KW-1185">Reference proteome</keyword>
<accession>A0AAE9LN78</accession>
<evidence type="ECO:0000313" key="1">
    <source>
        <dbReference type="EMBL" id="USC25864.1"/>
    </source>
</evidence>
<evidence type="ECO:0008006" key="3">
    <source>
        <dbReference type="Google" id="ProtNLM"/>
    </source>
</evidence>
<evidence type="ECO:0000313" key="2">
    <source>
        <dbReference type="Proteomes" id="UP001256712"/>
    </source>
</evidence>
<dbReference type="InterPro" id="IPR009815">
    <property type="entry name" value="AcMNPV_AC11"/>
</dbReference>
<dbReference type="Proteomes" id="UP001256712">
    <property type="component" value="Segment"/>
</dbReference>
<reference evidence="1" key="1">
    <citation type="journal article" date="2022" name="J. Invertebr. Pathol.">
        <title>Identification of a new nucleopolyhedrovirus isolated from the olive leaf moth, Palpita vitrealis, from two locations in Egypt.</title>
        <authorList>
            <person name="El-Salamouny S."/>
            <person name="Wennmann J.T."/>
            <person name="Kleespies R.G."/>
            <person name="Richert-Poggeler K.R."/>
            <person name="Mansour A."/>
            <person name="Awad M."/>
            <person name="Agamy E."/>
            <person name="Salama R."/>
            <person name="Jehle J.A."/>
        </authorList>
    </citation>
    <scope>NUCLEOTIDE SEQUENCE</scope>
    <source>
        <strain evidence="1">Giza 2005</strain>
    </source>
</reference>
<dbReference type="Pfam" id="PF07138">
    <property type="entry name" value="AcMNPV_AC11"/>
    <property type="match status" value="1"/>
</dbReference>
<protein>
    <recommendedName>
        <fullName evidence="3">Ac11</fullName>
    </recommendedName>
</protein>
<name>A0AAE9LN78_9ABAC</name>
<dbReference type="EMBL" id="OL685370">
    <property type="protein sequence ID" value="USC25864.1"/>
    <property type="molecule type" value="Genomic_DNA"/>
</dbReference>